<keyword evidence="5" id="KW-0811">Translocation</keyword>
<evidence type="ECO:0000313" key="8">
    <source>
        <dbReference type="EMBL" id="RVW52204.1"/>
    </source>
</evidence>
<dbReference type="PANTHER" id="PTHR13003">
    <property type="entry name" value="NUP107-RELATED"/>
    <property type="match status" value="1"/>
</dbReference>
<dbReference type="EMBL" id="QGNW01001172">
    <property type="protein sequence ID" value="RVW52204.1"/>
    <property type="molecule type" value="Genomic_DNA"/>
</dbReference>
<keyword evidence="3" id="KW-0509">mRNA transport</keyword>
<dbReference type="Proteomes" id="UP000288805">
    <property type="component" value="Unassembled WGS sequence"/>
</dbReference>
<comment type="caution">
    <text evidence="8">The sequence shown here is derived from an EMBL/GenBank/DDBJ whole genome shotgun (WGS) entry which is preliminary data.</text>
</comment>
<dbReference type="GO" id="GO:0015031">
    <property type="term" value="P:protein transport"/>
    <property type="evidence" value="ECO:0007669"/>
    <property type="project" value="UniProtKB-KW"/>
</dbReference>
<keyword evidence="6" id="KW-0906">Nuclear pore complex</keyword>
<protein>
    <submittedName>
        <fullName evidence="8">Nuclear pore complex protein NUP107</fullName>
    </submittedName>
</protein>
<dbReference type="PANTHER" id="PTHR13003:SF2">
    <property type="entry name" value="NUCLEAR PORE COMPLEX PROTEIN NUP107"/>
    <property type="match status" value="1"/>
</dbReference>
<evidence type="ECO:0000256" key="7">
    <source>
        <dbReference type="ARBA" id="ARBA00023242"/>
    </source>
</evidence>
<name>A0A438EWW9_VITVI</name>
<reference evidence="8 9" key="1">
    <citation type="journal article" date="2018" name="PLoS Genet.">
        <title>Population sequencing reveals clonal diversity and ancestral inbreeding in the grapevine cultivar Chardonnay.</title>
        <authorList>
            <person name="Roach M.J."/>
            <person name="Johnson D.L."/>
            <person name="Bohlmann J."/>
            <person name="van Vuuren H.J."/>
            <person name="Jones S.J."/>
            <person name="Pretorius I.S."/>
            <person name="Schmidt S.A."/>
            <person name="Borneman A.R."/>
        </authorList>
    </citation>
    <scope>NUCLEOTIDE SEQUENCE [LARGE SCALE GENOMIC DNA]</scope>
    <source>
        <strain evidence="9">cv. Chardonnay</strain>
        <tissue evidence="8">Leaf</tissue>
    </source>
</reference>
<dbReference type="GO" id="GO:0005643">
    <property type="term" value="C:nuclear pore"/>
    <property type="evidence" value="ECO:0007669"/>
    <property type="project" value="UniProtKB-SubCell"/>
</dbReference>
<gene>
    <name evidence="8" type="primary">NUP107_4</name>
    <name evidence="8" type="ORF">CK203_077853</name>
</gene>
<evidence type="ECO:0000256" key="2">
    <source>
        <dbReference type="ARBA" id="ARBA00022448"/>
    </source>
</evidence>
<evidence type="ECO:0000313" key="9">
    <source>
        <dbReference type="Proteomes" id="UP000288805"/>
    </source>
</evidence>
<dbReference type="GO" id="GO:0051028">
    <property type="term" value="P:mRNA transport"/>
    <property type="evidence" value="ECO:0007669"/>
    <property type="project" value="UniProtKB-KW"/>
</dbReference>
<sequence>MWRVPAMPVGAHTLLSFLAEPLKQPPETLHAFEEYNVAENLKEFQDWIAEVPPLELSLEERQRAIAAAKETLNSSLSLLLRKMMSLGKENPWLVSDENNIYESMEPVFLELHATAMLCLPSGECMCPDATLCTTLISALYSSVSEEIVLNRQLMVCLSSTSYWYV</sequence>
<organism evidence="8 9">
    <name type="scientific">Vitis vinifera</name>
    <name type="common">Grape</name>
    <dbReference type="NCBI Taxonomy" id="29760"/>
    <lineage>
        <taxon>Eukaryota</taxon>
        <taxon>Viridiplantae</taxon>
        <taxon>Streptophyta</taxon>
        <taxon>Embryophyta</taxon>
        <taxon>Tracheophyta</taxon>
        <taxon>Spermatophyta</taxon>
        <taxon>Magnoliopsida</taxon>
        <taxon>eudicotyledons</taxon>
        <taxon>Gunneridae</taxon>
        <taxon>Pentapetalae</taxon>
        <taxon>rosids</taxon>
        <taxon>Vitales</taxon>
        <taxon>Vitaceae</taxon>
        <taxon>Viteae</taxon>
        <taxon>Vitis</taxon>
    </lineage>
</organism>
<evidence type="ECO:0000256" key="6">
    <source>
        <dbReference type="ARBA" id="ARBA00023132"/>
    </source>
</evidence>
<accession>A0A438EWW9</accession>
<keyword evidence="2" id="KW-0813">Transport</keyword>
<evidence type="ECO:0000256" key="4">
    <source>
        <dbReference type="ARBA" id="ARBA00022927"/>
    </source>
</evidence>
<dbReference type="AlphaFoldDB" id="A0A438EWW9"/>
<evidence type="ECO:0000256" key="3">
    <source>
        <dbReference type="ARBA" id="ARBA00022816"/>
    </source>
</evidence>
<keyword evidence="7" id="KW-0539">Nucleus</keyword>
<evidence type="ECO:0000256" key="5">
    <source>
        <dbReference type="ARBA" id="ARBA00023010"/>
    </source>
</evidence>
<keyword evidence="4" id="KW-0653">Protein transport</keyword>
<comment type="subcellular location">
    <subcellularLocation>
        <location evidence="1">Nucleus</location>
        <location evidence="1">Nuclear pore complex</location>
    </subcellularLocation>
</comment>
<dbReference type="InterPro" id="IPR007252">
    <property type="entry name" value="Nup84/Nup107"/>
</dbReference>
<evidence type="ECO:0000256" key="1">
    <source>
        <dbReference type="ARBA" id="ARBA00004567"/>
    </source>
</evidence>
<proteinExistence type="predicted"/>
<dbReference type="GO" id="GO:0017056">
    <property type="term" value="F:structural constituent of nuclear pore"/>
    <property type="evidence" value="ECO:0007669"/>
    <property type="project" value="InterPro"/>
</dbReference>